<gene>
    <name evidence="4" type="ORF">POM88_052082</name>
</gene>
<reference evidence="4" key="2">
    <citation type="submission" date="2023-05" db="EMBL/GenBank/DDBJ databases">
        <authorList>
            <person name="Schelkunov M.I."/>
        </authorList>
    </citation>
    <scope>NUCLEOTIDE SEQUENCE</scope>
    <source>
        <strain evidence="4">Hsosn_3</strain>
        <tissue evidence="4">Leaf</tissue>
    </source>
</reference>
<dbReference type="AlphaFoldDB" id="A0AAD8LZ50"/>
<dbReference type="EMBL" id="JAUIZM010000012">
    <property type="protein sequence ID" value="KAK1353717.1"/>
    <property type="molecule type" value="Genomic_DNA"/>
</dbReference>
<name>A0AAD8LZ50_9APIA</name>
<sequence length="206" mass="23732">MFVGERLSRLARLFKVPFQFHAAVVSGTEIQLESLGIHAGEALAVNFAFMLHQTPDESVSTQNHRDGLLRFFKRLSPRVVTLVEQESNTNTAAFFPRFLETTDYYTAMFESIDATLPREHKDRINVEQHCLARDVVNIIACEGTERVERHELLGKWKSRFKMAGFTPYPLSSLVNGTIKNLLNKYCDKYKPEEREEALYLGWMNID</sequence>
<proteinExistence type="inferred from homology"/>
<keyword evidence="1" id="KW-0805">Transcription regulation</keyword>
<comment type="similarity">
    <text evidence="3">Belongs to the GRAS family.</text>
</comment>
<comment type="caution">
    <text evidence="3">Lacks conserved residue(s) required for the propagation of feature annotation.</text>
</comment>
<accession>A0AAD8LZ50</accession>
<dbReference type="InterPro" id="IPR005202">
    <property type="entry name" value="TF_GRAS"/>
</dbReference>
<dbReference type="PANTHER" id="PTHR31636">
    <property type="entry name" value="OSJNBA0084A10.13 PROTEIN-RELATED"/>
    <property type="match status" value="1"/>
</dbReference>
<feature type="region of interest" description="SAW" evidence="3">
    <location>
        <begin position="140"/>
        <end position="206"/>
    </location>
</feature>
<protein>
    <submittedName>
        <fullName evidence="4">Scarecrow-like transcription factor PAT1</fullName>
    </submittedName>
</protein>
<feature type="region of interest" description="Leucine repeat II (LRII)" evidence="3">
    <location>
        <begin position="2"/>
        <end position="34"/>
    </location>
</feature>
<dbReference type="Pfam" id="PF03514">
    <property type="entry name" value="GRAS"/>
    <property type="match status" value="1"/>
</dbReference>
<keyword evidence="2" id="KW-0804">Transcription</keyword>
<evidence type="ECO:0000313" key="4">
    <source>
        <dbReference type="EMBL" id="KAK1353717.1"/>
    </source>
</evidence>
<organism evidence="4 5">
    <name type="scientific">Heracleum sosnowskyi</name>
    <dbReference type="NCBI Taxonomy" id="360622"/>
    <lineage>
        <taxon>Eukaryota</taxon>
        <taxon>Viridiplantae</taxon>
        <taxon>Streptophyta</taxon>
        <taxon>Embryophyta</taxon>
        <taxon>Tracheophyta</taxon>
        <taxon>Spermatophyta</taxon>
        <taxon>Magnoliopsida</taxon>
        <taxon>eudicotyledons</taxon>
        <taxon>Gunneridae</taxon>
        <taxon>Pentapetalae</taxon>
        <taxon>asterids</taxon>
        <taxon>campanulids</taxon>
        <taxon>Apiales</taxon>
        <taxon>Apiaceae</taxon>
        <taxon>Apioideae</taxon>
        <taxon>apioid superclade</taxon>
        <taxon>Tordylieae</taxon>
        <taxon>Tordyliinae</taxon>
        <taxon>Heracleum</taxon>
    </lineage>
</organism>
<dbReference type="Proteomes" id="UP001237642">
    <property type="component" value="Unassembled WGS sequence"/>
</dbReference>
<comment type="caution">
    <text evidence="4">The sequence shown here is derived from an EMBL/GenBank/DDBJ whole genome shotgun (WGS) entry which is preliminary data.</text>
</comment>
<reference evidence="4" key="1">
    <citation type="submission" date="2023-02" db="EMBL/GenBank/DDBJ databases">
        <title>Genome of toxic invasive species Heracleum sosnowskyi carries increased number of genes despite the absence of recent whole-genome duplications.</title>
        <authorList>
            <person name="Schelkunov M."/>
            <person name="Shtratnikova V."/>
            <person name="Makarenko M."/>
            <person name="Klepikova A."/>
            <person name="Omelchenko D."/>
            <person name="Novikova G."/>
            <person name="Obukhova E."/>
            <person name="Bogdanov V."/>
            <person name="Penin A."/>
            <person name="Logacheva M."/>
        </authorList>
    </citation>
    <scope>NUCLEOTIDE SEQUENCE</scope>
    <source>
        <strain evidence="4">Hsosn_3</strain>
        <tissue evidence="4">Leaf</tissue>
    </source>
</reference>
<evidence type="ECO:0000313" key="5">
    <source>
        <dbReference type="Proteomes" id="UP001237642"/>
    </source>
</evidence>
<evidence type="ECO:0000256" key="2">
    <source>
        <dbReference type="ARBA" id="ARBA00023163"/>
    </source>
</evidence>
<evidence type="ECO:0000256" key="1">
    <source>
        <dbReference type="ARBA" id="ARBA00023015"/>
    </source>
</evidence>
<dbReference type="PROSITE" id="PS50985">
    <property type="entry name" value="GRAS"/>
    <property type="match status" value="1"/>
</dbReference>
<keyword evidence="5" id="KW-1185">Reference proteome</keyword>
<evidence type="ECO:0000256" key="3">
    <source>
        <dbReference type="PROSITE-ProRule" id="PRU01191"/>
    </source>
</evidence>